<evidence type="ECO:0000256" key="1">
    <source>
        <dbReference type="SAM" id="MobiDB-lite"/>
    </source>
</evidence>
<dbReference type="EMBL" id="JANPWB010000009">
    <property type="protein sequence ID" value="KAJ1158218.1"/>
    <property type="molecule type" value="Genomic_DNA"/>
</dbReference>
<comment type="caution">
    <text evidence="2">The sequence shown here is derived from an EMBL/GenBank/DDBJ whole genome shotgun (WGS) entry which is preliminary data.</text>
</comment>
<reference evidence="2" key="1">
    <citation type="journal article" date="2022" name="bioRxiv">
        <title>Sequencing and chromosome-scale assembly of the giantPleurodeles waltlgenome.</title>
        <authorList>
            <person name="Brown T."/>
            <person name="Elewa A."/>
            <person name="Iarovenko S."/>
            <person name="Subramanian E."/>
            <person name="Araus A.J."/>
            <person name="Petzold A."/>
            <person name="Susuki M."/>
            <person name="Suzuki K.-i.T."/>
            <person name="Hayashi T."/>
            <person name="Toyoda A."/>
            <person name="Oliveira C."/>
            <person name="Osipova E."/>
            <person name="Leigh N.D."/>
            <person name="Simon A."/>
            <person name="Yun M.H."/>
        </authorList>
    </citation>
    <scope>NUCLEOTIDE SEQUENCE</scope>
    <source>
        <strain evidence="2">20211129_DDA</strain>
        <tissue evidence="2">Liver</tissue>
    </source>
</reference>
<protein>
    <submittedName>
        <fullName evidence="2">Uncharacterized protein</fullName>
    </submittedName>
</protein>
<name>A0AAV7S4M5_PLEWA</name>
<proteinExistence type="predicted"/>
<dbReference type="Proteomes" id="UP001066276">
    <property type="component" value="Chromosome 5"/>
</dbReference>
<sequence length="108" mass="11329">MEGWGAQEGIDSSPRSKFPVRVYGDPAVGRAGKDVGGFPGEPSAWGVSWGLGEEFGSSGGCFEMGGSQPCTLDLRWQEEADLGGGEPGEQCAALRPWREEKAEPRAAG</sequence>
<gene>
    <name evidence="2" type="ORF">NDU88_010912</name>
</gene>
<evidence type="ECO:0000313" key="2">
    <source>
        <dbReference type="EMBL" id="KAJ1158218.1"/>
    </source>
</evidence>
<evidence type="ECO:0000313" key="3">
    <source>
        <dbReference type="Proteomes" id="UP001066276"/>
    </source>
</evidence>
<accession>A0AAV7S4M5</accession>
<dbReference type="AlphaFoldDB" id="A0AAV7S4M5"/>
<organism evidence="2 3">
    <name type="scientific">Pleurodeles waltl</name>
    <name type="common">Iberian ribbed newt</name>
    <dbReference type="NCBI Taxonomy" id="8319"/>
    <lineage>
        <taxon>Eukaryota</taxon>
        <taxon>Metazoa</taxon>
        <taxon>Chordata</taxon>
        <taxon>Craniata</taxon>
        <taxon>Vertebrata</taxon>
        <taxon>Euteleostomi</taxon>
        <taxon>Amphibia</taxon>
        <taxon>Batrachia</taxon>
        <taxon>Caudata</taxon>
        <taxon>Salamandroidea</taxon>
        <taxon>Salamandridae</taxon>
        <taxon>Pleurodelinae</taxon>
        <taxon>Pleurodeles</taxon>
    </lineage>
</organism>
<keyword evidence="3" id="KW-1185">Reference proteome</keyword>
<feature type="compositionally biased region" description="Basic and acidic residues" evidence="1">
    <location>
        <begin position="96"/>
        <end position="108"/>
    </location>
</feature>
<feature type="region of interest" description="Disordered" evidence="1">
    <location>
        <begin position="80"/>
        <end position="108"/>
    </location>
</feature>